<dbReference type="InterPro" id="IPR054353">
    <property type="entry name" value="IstA-like_C"/>
</dbReference>
<dbReference type="PANTHER" id="PTHR35004">
    <property type="entry name" value="TRANSPOSASE RV3428C-RELATED"/>
    <property type="match status" value="1"/>
</dbReference>
<dbReference type="Gene3D" id="3.30.420.10">
    <property type="entry name" value="Ribonuclease H-like superfamily/Ribonuclease H"/>
    <property type="match status" value="1"/>
</dbReference>
<protein>
    <submittedName>
        <fullName evidence="3">IS21 family transposase</fullName>
    </submittedName>
</protein>
<evidence type="ECO:0000313" key="3">
    <source>
        <dbReference type="EMBL" id="KAA8480027.1"/>
    </source>
</evidence>
<proteinExistence type="inferred from homology"/>
<dbReference type="InterPro" id="IPR001584">
    <property type="entry name" value="Integrase_cat-core"/>
</dbReference>
<dbReference type="InterPro" id="IPR012337">
    <property type="entry name" value="RNaseH-like_sf"/>
</dbReference>
<dbReference type="GO" id="GO:0003677">
    <property type="term" value="F:DNA binding"/>
    <property type="evidence" value="ECO:0007669"/>
    <property type="project" value="InterPro"/>
</dbReference>
<evidence type="ECO:0000256" key="1">
    <source>
        <dbReference type="ARBA" id="ARBA00009277"/>
    </source>
</evidence>
<dbReference type="SUPFAM" id="SSF53098">
    <property type="entry name" value="Ribonuclease H-like"/>
    <property type="match status" value="1"/>
</dbReference>
<dbReference type="GO" id="GO:0006355">
    <property type="term" value="P:regulation of DNA-templated transcription"/>
    <property type="evidence" value="ECO:0007669"/>
    <property type="project" value="InterPro"/>
</dbReference>
<dbReference type="InterPro" id="IPR016032">
    <property type="entry name" value="Sig_transdc_resp-reg_C-effctor"/>
</dbReference>
<dbReference type="EMBL" id="VWNE01000026">
    <property type="protein sequence ID" value="KAA8480027.1"/>
    <property type="molecule type" value="Genomic_DNA"/>
</dbReference>
<dbReference type="RefSeq" id="WP_141813393.1">
    <property type="nucleotide sequence ID" value="NZ_VFPL01000001.1"/>
</dbReference>
<evidence type="ECO:0000259" key="2">
    <source>
        <dbReference type="PROSITE" id="PS50994"/>
    </source>
</evidence>
<sequence length="518" mass="60235">MAGKPRPMSQIKQLLRLHTQGYSIKAIARTLNISKNTVKSYLAKLQSAALDPQELLQLEDPVLETRFHSGNPAYKDPRYIHFKGKLEYLSKELKKIGMTKKLLWDEYILGFPQGYAYSQFCFHLHQQLVARKPTSVLSHEPADKLFVDFAGKQISYTDRQTGEIISCQLFVACLPFSDYAFAMAVPSQRIGDFLYALSCCLKELGGVPRVLVPDNLKSAIVKADRYEPEVNRSLEDFANHYQMSVVPARPGRPRDKSLVENQVKLLYTRVYARLRNRQFFDLASLNQAISEKVREHNQTRMQRKDYCREERFLAAEKPLLSELPQQDFELKHYCEPKVASNGHVSVQKHFYSVPYTLIGSKVKVIYTRSMVSIYAEGKQVAVHIRSYSGGYTSVKEHLSSANQAWLNRSPEYYLERARYKSEDLYRLLEIIFQQDRYPEQLYRTCDGLFRLHRNTEAEKFTRVCRIAVQHRICSYKAIQKILENNMTLYLQEESIEHPLPAHNNIRGKEYYIQSTIHF</sequence>
<reference evidence="3 4" key="1">
    <citation type="submission" date="2019-09" db="EMBL/GenBank/DDBJ databases">
        <title>Pararcticibacter amylolyticus gen. nov., sp. nov., isolated from a rottenly hemp rope, and reclassification of Pedobacter tournemirensis as Pararcticibacter tournemirensis comb. nov.</title>
        <authorList>
            <person name="Cai Y."/>
        </authorList>
    </citation>
    <scope>NUCLEOTIDE SEQUENCE [LARGE SCALE GENOMIC DNA]</scope>
    <source>
        <strain evidence="3 4">TF5-37.2-LB10</strain>
    </source>
</reference>
<dbReference type="InterPro" id="IPR036397">
    <property type="entry name" value="RNaseH_sf"/>
</dbReference>
<dbReference type="GO" id="GO:0000150">
    <property type="term" value="F:DNA strand exchange activity"/>
    <property type="evidence" value="ECO:0007669"/>
    <property type="project" value="InterPro"/>
</dbReference>
<evidence type="ECO:0000313" key="4">
    <source>
        <dbReference type="Proteomes" id="UP000322918"/>
    </source>
</evidence>
<dbReference type="PROSITE" id="PS50994">
    <property type="entry name" value="INTEGRASE"/>
    <property type="match status" value="1"/>
</dbReference>
<dbReference type="AlphaFoldDB" id="A0A543H0C2"/>
<organism evidence="3 4">
    <name type="scientific">Arcticibacter tournemirensis</name>
    <dbReference type="NCBI Taxonomy" id="699437"/>
    <lineage>
        <taxon>Bacteria</taxon>
        <taxon>Pseudomonadati</taxon>
        <taxon>Bacteroidota</taxon>
        <taxon>Sphingobacteriia</taxon>
        <taxon>Sphingobacteriales</taxon>
        <taxon>Sphingobacteriaceae</taxon>
        <taxon>Arcticibacter</taxon>
    </lineage>
</organism>
<keyword evidence="4" id="KW-1185">Reference proteome</keyword>
<dbReference type="NCBIfam" id="NF033546">
    <property type="entry name" value="transpos_IS21"/>
    <property type="match status" value="1"/>
</dbReference>
<comment type="caution">
    <text evidence="3">The sequence shown here is derived from an EMBL/GenBank/DDBJ whole genome shotgun (WGS) entry which is preliminary data.</text>
</comment>
<accession>A0A543H0C2</accession>
<dbReference type="Pfam" id="PF22483">
    <property type="entry name" value="Mu-transpos_C_2"/>
    <property type="match status" value="1"/>
</dbReference>
<dbReference type="OrthoDB" id="3193769at2"/>
<feature type="domain" description="Integrase catalytic" evidence="2">
    <location>
        <begin position="137"/>
        <end position="332"/>
    </location>
</feature>
<dbReference type="SUPFAM" id="SSF46894">
    <property type="entry name" value="C-terminal effector domain of the bipartite response regulators"/>
    <property type="match status" value="1"/>
</dbReference>
<dbReference type="Proteomes" id="UP000322918">
    <property type="component" value="Unassembled WGS sequence"/>
</dbReference>
<dbReference type="GO" id="GO:0015074">
    <property type="term" value="P:DNA integration"/>
    <property type="evidence" value="ECO:0007669"/>
    <property type="project" value="InterPro"/>
</dbReference>
<name>A0A543H0C2_9SPHI</name>
<dbReference type="InterPro" id="IPR006120">
    <property type="entry name" value="Resolvase_HTH_dom"/>
</dbReference>
<comment type="similarity">
    <text evidence="1">Belongs to the transposase IS21/IS408/IS1162 family.</text>
</comment>
<gene>
    <name evidence="3" type="ORF">F1649_15475</name>
</gene>
<dbReference type="Pfam" id="PF02796">
    <property type="entry name" value="HTH_7"/>
    <property type="match status" value="1"/>
</dbReference>
<dbReference type="PANTHER" id="PTHR35004:SF8">
    <property type="entry name" value="TRANSPOSASE RV3428C-RELATED"/>
    <property type="match status" value="1"/>
</dbReference>
<dbReference type="Gene3D" id="1.10.10.60">
    <property type="entry name" value="Homeodomain-like"/>
    <property type="match status" value="1"/>
</dbReference>